<feature type="transmembrane region" description="Helical" evidence="2">
    <location>
        <begin position="179"/>
        <end position="200"/>
    </location>
</feature>
<evidence type="ECO:0008006" key="5">
    <source>
        <dbReference type="Google" id="ProtNLM"/>
    </source>
</evidence>
<dbReference type="Proteomes" id="UP000319263">
    <property type="component" value="Chromosome"/>
</dbReference>
<feature type="transmembrane region" description="Helical" evidence="2">
    <location>
        <begin position="804"/>
        <end position="821"/>
    </location>
</feature>
<feature type="transmembrane region" description="Helical" evidence="2">
    <location>
        <begin position="95"/>
        <end position="114"/>
    </location>
</feature>
<feature type="transmembrane region" description="Helical" evidence="2">
    <location>
        <begin position="12"/>
        <end position="38"/>
    </location>
</feature>
<name>A0A516Q0G3_9ACTN</name>
<feature type="transmembrane region" description="Helical" evidence="2">
    <location>
        <begin position="44"/>
        <end position="62"/>
    </location>
</feature>
<protein>
    <recommendedName>
        <fullName evidence="5">CDP-Glycerol:Poly(Glycerophosphate) glycerophosphotransferase</fullName>
    </recommendedName>
</protein>
<feature type="transmembrane region" description="Helical" evidence="2">
    <location>
        <begin position="774"/>
        <end position="792"/>
    </location>
</feature>
<reference evidence="3 4" key="1">
    <citation type="submission" date="2019-07" db="EMBL/GenBank/DDBJ databases">
        <title>Microlunatus dokdonensis sp. nov. isolated from the rhizospheric soil of the wild plant Elymus tsukushiensis.</title>
        <authorList>
            <person name="Ghim S.-Y."/>
            <person name="Hwang Y.-J."/>
            <person name="Son J.-S."/>
            <person name="Shin J.-H."/>
        </authorList>
    </citation>
    <scope>NUCLEOTIDE SEQUENCE [LARGE SCALE GENOMIC DNA]</scope>
    <source>
        <strain evidence="3 4">KUDC0627</strain>
    </source>
</reference>
<keyword evidence="4" id="KW-1185">Reference proteome</keyword>
<sequence length="1208" mass="128962">MTQAGDGPTSRVLRRATASASGTAVIAALLAASAWSGIALGTTVGRWSAVLLLVLGLAGLAFRFPRQAAAEDPPEAIYPTGRLGSLLRVRNGLGGLGRFAGSRMLAAAAVVGSWTTSRSRGAGSAWFGTQWTGALWIGVGIAVLICTIAIEPFLVRLLRLPAPYARGLPGQPRLPERTASAWLIAPISLLVTALVAVLGAAGSPGWIGLLVAVAGVLPAGALVRQVRARRRVAARLQRNLADAVADYRPEFVLYTARPDDASYQLIMWLPYLARAGRRFLIVTRNELPAEAIARHLDGSLADVPVVCCRGVAELDLIMTESLRAAFYVNASSGNGALIRYHQLTHVYLGHGDSEKPPSYNPTHAMYDRIFTAGPAANRRYAAHGVLIDKSKFRVVGRPQVEVVRQPDPERIAERLAGAPPVILYAPTWRGHVSETALSSLDRAEAIVGALLARGARVIFRPHPFSYADEADTAIIRRVQAMLSADAADAANGSGHRYGPAAETELDALGCMNLADVMISDVSAVVSDFLFSGKPLAMIAPASSKAAADDLEQFVADYPVARAAYLIDHDLDRLPAALDELLLPAGDRLTEVRAEVRADYLGDFPVDGYADTFVDAVRAACDNPPPSIAEPAESDDGSTGVSRDTIRRNLDSLARTMISGVAAVAALTAALGGHGWVGLAAALIAALVAIPTLWQQSEGPAGTPLDGPRMILLLAAGAALGTQHDAGIAAVVTTVILIALALEVAVREGWEYPGVIADGLPELTVPATSPWLHRLSIGSILLSLLGFLLATVGDLLPGTVSVFDGLWALAAAAYLILIIIALRSARARLRAAVLAEASVLDVLRRRAPEFCVYFGSGIGAGYQVGMWLPYFIRIGRPFVIITRSLPMLTEIAALTRGTGVPVLYRPTLRSLEDVVVPSMKVAFYVNNAVRNTHLIERRELTHVWLNHGDSEKPACFNPVHAIYDKIFAAGQAAVDRYARHNVTIPAEKFMIVGRPQTEVIKTADAAARPSGQQTVLYAPTWQGPYADSRVYSLPQGQSIVAELLRRGVRVIFRAHPFNYRFAGDRQLIERISRMLEEDRRASGRQHLWGAEAEQQMSVEDCFNASDAMITDVSAVISDYLASGKPFAVVAVGRTEDELIAEAPAAAAGYPIAEDLGDLDDALDQLLITDPKGAERQQMRRYYLGDFAPGHAADGFLAGAAELLGDRVRT</sequence>
<evidence type="ECO:0000256" key="1">
    <source>
        <dbReference type="SAM" id="MobiDB-lite"/>
    </source>
</evidence>
<dbReference type="InterPro" id="IPR043148">
    <property type="entry name" value="TagF_C"/>
</dbReference>
<organism evidence="3 4">
    <name type="scientific">Microlunatus elymi</name>
    <dbReference type="NCBI Taxonomy" id="2596828"/>
    <lineage>
        <taxon>Bacteria</taxon>
        <taxon>Bacillati</taxon>
        <taxon>Actinomycetota</taxon>
        <taxon>Actinomycetes</taxon>
        <taxon>Propionibacteriales</taxon>
        <taxon>Propionibacteriaceae</taxon>
        <taxon>Microlunatus</taxon>
    </lineage>
</organism>
<feature type="region of interest" description="Disordered" evidence="1">
    <location>
        <begin position="623"/>
        <end position="642"/>
    </location>
</feature>
<dbReference type="RefSeq" id="WP_143986844.1">
    <property type="nucleotide sequence ID" value="NZ_CP041692.1"/>
</dbReference>
<dbReference type="PANTHER" id="PTHR37316">
    <property type="entry name" value="TEICHOIC ACID GLYCEROL-PHOSPHATE PRIMASE"/>
    <property type="match status" value="1"/>
</dbReference>
<feature type="transmembrane region" description="Helical" evidence="2">
    <location>
        <begin position="134"/>
        <end position="158"/>
    </location>
</feature>
<dbReference type="Gene3D" id="3.40.50.12580">
    <property type="match status" value="2"/>
</dbReference>
<dbReference type="GO" id="GO:0016020">
    <property type="term" value="C:membrane"/>
    <property type="evidence" value="ECO:0007669"/>
    <property type="project" value="InterPro"/>
</dbReference>
<dbReference type="SUPFAM" id="SSF53756">
    <property type="entry name" value="UDP-Glycosyltransferase/glycogen phosphorylase"/>
    <property type="match status" value="2"/>
</dbReference>
<feature type="transmembrane region" description="Helical" evidence="2">
    <location>
        <begin position="675"/>
        <end position="693"/>
    </location>
</feature>
<evidence type="ECO:0000256" key="2">
    <source>
        <dbReference type="SAM" id="Phobius"/>
    </source>
</evidence>
<dbReference type="InterPro" id="IPR007554">
    <property type="entry name" value="Glycerophosphate_synth"/>
</dbReference>
<dbReference type="EMBL" id="CP041692">
    <property type="protein sequence ID" value="QDP96882.1"/>
    <property type="molecule type" value="Genomic_DNA"/>
</dbReference>
<feature type="transmembrane region" description="Helical" evidence="2">
    <location>
        <begin position="206"/>
        <end position="223"/>
    </location>
</feature>
<dbReference type="Pfam" id="PF04464">
    <property type="entry name" value="Glyphos_transf"/>
    <property type="match status" value="2"/>
</dbReference>
<keyword evidence="2" id="KW-1133">Transmembrane helix</keyword>
<feature type="transmembrane region" description="Helical" evidence="2">
    <location>
        <begin position="727"/>
        <end position="745"/>
    </location>
</feature>
<proteinExistence type="predicted"/>
<keyword evidence="2" id="KW-0812">Transmembrane</keyword>
<evidence type="ECO:0000313" key="3">
    <source>
        <dbReference type="EMBL" id="QDP96882.1"/>
    </source>
</evidence>
<feature type="transmembrane region" description="Helical" evidence="2">
    <location>
        <begin position="849"/>
        <end position="871"/>
    </location>
</feature>
<dbReference type="PANTHER" id="PTHR37316:SF3">
    <property type="entry name" value="TEICHOIC ACID GLYCEROL-PHOSPHATE TRANSFERASE"/>
    <property type="match status" value="1"/>
</dbReference>
<keyword evidence="2" id="KW-0472">Membrane</keyword>
<dbReference type="OrthoDB" id="7806295at2"/>
<dbReference type="InterPro" id="IPR051612">
    <property type="entry name" value="Teichoic_Acid_Biosynth"/>
</dbReference>
<dbReference type="KEGG" id="mik:FOE78_14015"/>
<accession>A0A516Q0G3</accession>
<evidence type="ECO:0000313" key="4">
    <source>
        <dbReference type="Proteomes" id="UP000319263"/>
    </source>
</evidence>
<gene>
    <name evidence="3" type="ORF">FOE78_14015</name>
</gene>
<dbReference type="AlphaFoldDB" id="A0A516Q0G3"/>
<dbReference type="GO" id="GO:0047355">
    <property type="term" value="F:CDP-glycerol glycerophosphotransferase activity"/>
    <property type="evidence" value="ECO:0007669"/>
    <property type="project" value="InterPro"/>
</dbReference>